<feature type="transmembrane region" description="Helical" evidence="1">
    <location>
        <begin position="92"/>
        <end position="111"/>
    </location>
</feature>
<proteinExistence type="predicted"/>
<feature type="transmembrane region" description="Helical" evidence="1">
    <location>
        <begin position="48"/>
        <end position="68"/>
    </location>
</feature>
<dbReference type="EMBL" id="PVNG01000017">
    <property type="protein sequence ID" value="PRX60468.1"/>
    <property type="molecule type" value="Genomic_DNA"/>
</dbReference>
<feature type="transmembrane region" description="Helical" evidence="1">
    <location>
        <begin position="117"/>
        <end position="136"/>
    </location>
</feature>
<keyword evidence="1" id="KW-1133">Transmembrane helix</keyword>
<evidence type="ECO:0000313" key="3">
    <source>
        <dbReference type="Proteomes" id="UP000238312"/>
    </source>
</evidence>
<keyword evidence="1" id="KW-0812">Transmembrane</keyword>
<evidence type="ECO:0000313" key="2">
    <source>
        <dbReference type="EMBL" id="PRX60468.1"/>
    </source>
</evidence>
<comment type="caution">
    <text evidence="2">The sequence shown here is derived from an EMBL/GenBank/DDBJ whole genome shotgun (WGS) entry which is preliminary data.</text>
</comment>
<dbReference type="Proteomes" id="UP000238312">
    <property type="component" value="Unassembled WGS sequence"/>
</dbReference>
<keyword evidence="3" id="KW-1185">Reference proteome</keyword>
<organism evidence="2 3">
    <name type="scientific">Nonomuraea fuscirosea</name>
    <dbReference type="NCBI Taxonomy" id="1291556"/>
    <lineage>
        <taxon>Bacteria</taxon>
        <taxon>Bacillati</taxon>
        <taxon>Actinomycetota</taxon>
        <taxon>Actinomycetes</taxon>
        <taxon>Streptosporangiales</taxon>
        <taxon>Streptosporangiaceae</taxon>
        <taxon>Nonomuraea</taxon>
    </lineage>
</organism>
<accession>A0A2T0MQQ8</accession>
<protein>
    <submittedName>
        <fullName evidence="2">Uncharacterized protein</fullName>
    </submittedName>
</protein>
<sequence length="182" mass="19778">MECGSWQPAVLQQDGYSLHDAGPEEAHPLLARSWRPIMRSDPALGTDTIVVLLPAGLIFLGALVLGVWKHRQMVHSEQHVAHPYVDIAHRAALLYSFATLLIAVFVELSGWPPVVNLVAAGVVILFFVAAIGTYIYHGWRQDTDNQLRHPVRGTAAFMSALIVGEIGGVTVLLAGFVQAQLL</sequence>
<name>A0A2T0MQQ8_9ACTN</name>
<keyword evidence="1" id="KW-0472">Membrane</keyword>
<evidence type="ECO:0000256" key="1">
    <source>
        <dbReference type="SAM" id="Phobius"/>
    </source>
</evidence>
<feature type="transmembrane region" description="Helical" evidence="1">
    <location>
        <begin position="156"/>
        <end position="177"/>
    </location>
</feature>
<reference evidence="2 3" key="1">
    <citation type="submission" date="2018-03" db="EMBL/GenBank/DDBJ databases">
        <title>Genomic Encyclopedia of Type Strains, Phase III (KMG-III): the genomes of soil and plant-associated and newly described type strains.</title>
        <authorList>
            <person name="Whitman W."/>
        </authorList>
    </citation>
    <scope>NUCLEOTIDE SEQUENCE [LARGE SCALE GENOMIC DNA]</scope>
    <source>
        <strain evidence="2 3">CGMCC 4.7104</strain>
    </source>
</reference>
<dbReference type="AlphaFoldDB" id="A0A2T0MQQ8"/>
<gene>
    <name evidence="2" type="ORF">B0I32_117235</name>
</gene>